<organism evidence="2 3">
    <name type="scientific">Reticulibacter mediterranei</name>
    <dbReference type="NCBI Taxonomy" id="2778369"/>
    <lineage>
        <taxon>Bacteria</taxon>
        <taxon>Bacillati</taxon>
        <taxon>Chloroflexota</taxon>
        <taxon>Ktedonobacteria</taxon>
        <taxon>Ktedonobacterales</taxon>
        <taxon>Reticulibacteraceae</taxon>
        <taxon>Reticulibacter</taxon>
    </lineage>
</organism>
<name>A0A8J3IJK3_9CHLR</name>
<feature type="transmembrane region" description="Helical" evidence="1">
    <location>
        <begin position="279"/>
        <end position="299"/>
    </location>
</feature>
<sequence length="305" mass="33491">MSTVITTAHLDSNRLRTTKPSFPGLVRGELLKTSRQWLTWVMLVLLVGVTIFAHLLTLSSNNTNEKISEAPLHFLYNEMEISLSILRIFGGIFIIIITAYLIGIEYQYGTIRIVLARGVGRLQLLFAKLLTLVLIALALVGGLLLLNALMICLVISFIVGNLQPLNAITPEFWSNTGLYLLTVLISLGTSILMSATMSAIGRSLSFGVSAALTWFPVDNMGLLFMNMAAQLTHNDFWNQITAYFLGPNLNAMPIVLLPAQLKANSIGIPPLAPINGPHTLWLTLAYALVFATVAIVLTWKRDVKE</sequence>
<dbReference type="PANTHER" id="PTHR37305:SF1">
    <property type="entry name" value="MEMBRANE PROTEIN"/>
    <property type="match status" value="1"/>
</dbReference>
<evidence type="ECO:0000313" key="2">
    <source>
        <dbReference type="EMBL" id="GHO91965.1"/>
    </source>
</evidence>
<reference evidence="2" key="1">
    <citation type="submission" date="2020-10" db="EMBL/GenBank/DDBJ databases">
        <title>Taxonomic study of unclassified bacteria belonging to the class Ktedonobacteria.</title>
        <authorList>
            <person name="Yabe S."/>
            <person name="Wang C.M."/>
            <person name="Zheng Y."/>
            <person name="Sakai Y."/>
            <person name="Cavaletti L."/>
            <person name="Monciardini P."/>
            <person name="Donadio S."/>
        </authorList>
    </citation>
    <scope>NUCLEOTIDE SEQUENCE</scope>
    <source>
        <strain evidence="2">ID150040</strain>
    </source>
</reference>
<keyword evidence="1" id="KW-1133">Transmembrane helix</keyword>
<keyword evidence="1" id="KW-0812">Transmembrane</keyword>
<feature type="transmembrane region" description="Helical" evidence="1">
    <location>
        <begin position="125"/>
        <end position="158"/>
    </location>
</feature>
<dbReference type="Proteomes" id="UP000597444">
    <property type="component" value="Unassembled WGS sequence"/>
</dbReference>
<dbReference type="RefSeq" id="WP_220202828.1">
    <property type="nucleotide sequence ID" value="NZ_BNJK01000001.1"/>
</dbReference>
<dbReference type="Pfam" id="PF12730">
    <property type="entry name" value="ABC2_membrane_4"/>
    <property type="match status" value="1"/>
</dbReference>
<keyword evidence="1" id="KW-0472">Membrane</keyword>
<dbReference type="EMBL" id="BNJK01000001">
    <property type="protein sequence ID" value="GHO91965.1"/>
    <property type="molecule type" value="Genomic_DNA"/>
</dbReference>
<dbReference type="GO" id="GO:0140359">
    <property type="term" value="F:ABC-type transporter activity"/>
    <property type="evidence" value="ECO:0007669"/>
    <property type="project" value="InterPro"/>
</dbReference>
<keyword evidence="3" id="KW-1185">Reference proteome</keyword>
<evidence type="ECO:0008006" key="4">
    <source>
        <dbReference type="Google" id="ProtNLM"/>
    </source>
</evidence>
<dbReference type="PANTHER" id="PTHR37305">
    <property type="entry name" value="INTEGRAL MEMBRANE PROTEIN-RELATED"/>
    <property type="match status" value="1"/>
</dbReference>
<evidence type="ECO:0000313" key="3">
    <source>
        <dbReference type="Proteomes" id="UP000597444"/>
    </source>
</evidence>
<feature type="transmembrane region" description="Helical" evidence="1">
    <location>
        <begin position="37"/>
        <end position="56"/>
    </location>
</feature>
<gene>
    <name evidence="2" type="ORF">KSF_020130</name>
</gene>
<feature type="transmembrane region" description="Helical" evidence="1">
    <location>
        <begin position="81"/>
        <end position="104"/>
    </location>
</feature>
<dbReference type="GO" id="GO:0005886">
    <property type="term" value="C:plasma membrane"/>
    <property type="evidence" value="ECO:0007669"/>
    <property type="project" value="UniProtKB-SubCell"/>
</dbReference>
<evidence type="ECO:0000256" key="1">
    <source>
        <dbReference type="SAM" id="Phobius"/>
    </source>
</evidence>
<feature type="transmembrane region" description="Helical" evidence="1">
    <location>
        <begin position="178"/>
        <end position="197"/>
    </location>
</feature>
<dbReference type="AlphaFoldDB" id="A0A8J3IJK3"/>
<comment type="caution">
    <text evidence="2">The sequence shown here is derived from an EMBL/GenBank/DDBJ whole genome shotgun (WGS) entry which is preliminary data.</text>
</comment>
<proteinExistence type="predicted"/>
<protein>
    <recommendedName>
        <fullName evidence="4">ABC transporter permease</fullName>
    </recommendedName>
</protein>
<feature type="transmembrane region" description="Helical" evidence="1">
    <location>
        <begin position="204"/>
        <end position="225"/>
    </location>
</feature>
<accession>A0A8J3IJK3</accession>